<dbReference type="OrthoDB" id="8780456at2"/>
<comment type="caution">
    <text evidence="3">The sequence shown here is derived from an EMBL/GenBank/DDBJ whole genome shotgun (WGS) entry which is preliminary data.</text>
</comment>
<gene>
    <name evidence="3" type="ORF">CS062_00190</name>
</gene>
<keyword evidence="4" id="KW-1185">Reference proteome</keyword>
<evidence type="ECO:0000256" key="1">
    <source>
        <dbReference type="SAM" id="MobiDB-lite"/>
    </source>
</evidence>
<proteinExistence type="predicted"/>
<dbReference type="Pfam" id="PF01584">
    <property type="entry name" value="CheW"/>
    <property type="match status" value="1"/>
</dbReference>
<evidence type="ECO:0000313" key="3">
    <source>
        <dbReference type="EMBL" id="PIM55286.1"/>
    </source>
</evidence>
<organism evidence="3 4">
    <name type="scientific">Roseateles chitinivorans</name>
    <dbReference type="NCBI Taxonomy" id="2917965"/>
    <lineage>
        <taxon>Bacteria</taxon>
        <taxon>Pseudomonadati</taxon>
        <taxon>Pseudomonadota</taxon>
        <taxon>Betaproteobacteria</taxon>
        <taxon>Burkholderiales</taxon>
        <taxon>Sphaerotilaceae</taxon>
        <taxon>Roseateles</taxon>
    </lineage>
</organism>
<dbReference type="PANTHER" id="PTHR22617">
    <property type="entry name" value="CHEMOTAXIS SENSOR HISTIDINE KINASE-RELATED"/>
    <property type="match status" value="1"/>
</dbReference>
<dbReference type="PROSITE" id="PS50851">
    <property type="entry name" value="CHEW"/>
    <property type="match status" value="1"/>
</dbReference>
<evidence type="ECO:0000259" key="2">
    <source>
        <dbReference type="PROSITE" id="PS50851"/>
    </source>
</evidence>
<accession>A0A2G9CFR4</accession>
<protein>
    <submittedName>
        <fullName evidence="3">Chemotaxis protein CheW</fullName>
    </submittedName>
</protein>
<feature type="domain" description="CheW-like" evidence="2">
    <location>
        <begin position="8"/>
        <end position="157"/>
    </location>
</feature>
<dbReference type="PANTHER" id="PTHR22617:SF23">
    <property type="entry name" value="CHEMOTAXIS PROTEIN CHEW"/>
    <property type="match status" value="1"/>
</dbReference>
<dbReference type="Proteomes" id="UP000231501">
    <property type="component" value="Unassembled WGS sequence"/>
</dbReference>
<evidence type="ECO:0000313" key="4">
    <source>
        <dbReference type="Proteomes" id="UP000231501"/>
    </source>
</evidence>
<dbReference type="GO" id="GO:0007165">
    <property type="term" value="P:signal transduction"/>
    <property type="evidence" value="ECO:0007669"/>
    <property type="project" value="InterPro"/>
</dbReference>
<dbReference type="InterPro" id="IPR002545">
    <property type="entry name" value="CheW-lke_dom"/>
</dbReference>
<feature type="region of interest" description="Disordered" evidence="1">
    <location>
        <begin position="157"/>
        <end position="178"/>
    </location>
</feature>
<sequence>MHQPSNGVFRVLVCRVRSRLCGLPLDAVEETLRPQPLRPLKSPAVHVQGLARIRGDWLPVVDLAGLLGLSEPGAAGTPSPPGAAPVRRYVVVRAGERRVALAVTEVLGLQNFPAEQLRALPPLLRDRDHGAVAALAERDDELIAVLDQARLLPDDLPPAAAIGAEDAGEPASHRGAAS</sequence>
<dbReference type="InterPro" id="IPR036061">
    <property type="entry name" value="CheW-like_dom_sf"/>
</dbReference>
<dbReference type="AlphaFoldDB" id="A0A2G9CFR4"/>
<dbReference type="EMBL" id="PEOG01000001">
    <property type="protein sequence ID" value="PIM55286.1"/>
    <property type="molecule type" value="Genomic_DNA"/>
</dbReference>
<reference evidence="3 4" key="1">
    <citation type="submission" date="2017-11" db="EMBL/GenBank/DDBJ databases">
        <title>Draft genome sequence of Mitsuaria sp. HWN-4.</title>
        <authorList>
            <person name="Gundlapally S.R."/>
        </authorList>
    </citation>
    <scope>NUCLEOTIDE SEQUENCE [LARGE SCALE GENOMIC DNA]</scope>
    <source>
        <strain evidence="3 4">HWN-4</strain>
    </source>
</reference>
<dbReference type="RefSeq" id="WP_099859474.1">
    <property type="nucleotide sequence ID" value="NZ_PEOG01000001.1"/>
</dbReference>
<dbReference type="SUPFAM" id="SSF50341">
    <property type="entry name" value="CheW-like"/>
    <property type="match status" value="1"/>
</dbReference>
<name>A0A2G9CFR4_9BURK</name>
<dbReference type="InterPro" id="IPR039315">
    <property type="entry name" value="CheW"/>
</dbReference>
<dbReference type="Gene3D" id="2.30.30.40">
    <property type="entry name" value="SH3 Domains"/>
    <property type="match status" value="1"/>
</dbReference>
<dbReference type="Gene3D" id="2.40.50.180">
    <property type="entry name" value="CheA-289, Domain 4"/>
    <property type="match status" value="1"/>
</dbReference>
<dbReference type="SMART" id="SM00260">
    <property type="entry name" value="CheW"/>
    <property type="match status" value="1"/>
</dbReference>
<dbReference type="GO" id="GO:0005829">
    <property type="term" value="C:cytosol"/>
    <property type="evidence" value="ECO:0007669"/>
    <property type="project" value="TreeGrafter"/>
</dbReference>
<dbReference type="GO" id="GO:0006935">
    <property type="term" value="P:chemotaxis"/>
    <property type="evidence" value="ECO:0007669"/>
    <property type="project" value="InterPro"/>
</dbReference>